<reference evidence="1 2" key="1">
    <citation type="submission" date="2013-08" db="EMBL/GenBank/DDBJ databases">
        <authorList>
            <consortium name="DOE Joint Genome Institute"/>
            <person name="Eisen J."/>
            <person name="Huntemann M."/>
            <person name="Han J."/>
            <person name="Chen A."/>
            <person name="Kyrpides N."/>
            <person name="Mavromatis K."/>
            <person name="Markowitz V."/>
            <person name="Palaniappan K."/>
            <person name="Ivanova N."/>
            <person name="Schaumberg A."/>
            <person name="Pati A."/>
            <person name="Liolios K."/>
            <person name="Nordberg H.P."/>
            <person name="Cantor M.N."/>
            <person name="Hua S.X."/>
            <person name="Woyke T."/>
        </authorList>
    </citation>
    <scope>NUCLEOTIDE SEQUENCE [LARGE SCALE GENOMIC DNA]</scope>
    <source>
        <strain evidence="1 2">DSM 2278</strain>
    </source>
</reference>
<sequence>MYRDCGISWHGPNKRYQVEIGKDAHNLFDETNRDIEIEIDGKTFYSHLPDSFFSKCKHLRTAYDNKNVKGTNYLHEWIDKNNIKRAKLEVIEKPVKYKLTKIQ</sequence>
<proteinExistence type="predicted"/>
<accession>W9DNS7</accession>
<dbReference type="OrthoDB" id="374021at2157"/>
<name>W9DNS7_METTI</name>
<comment type="caution">
    <text evidence="1">The sequence shown here is derived from an EMBL/GenBank/DDBJ whole genome shotgun (WGS) entry which is preliminary data.</text>
</comment>
<dbReference type="RefSeq" id="WP_023844955.1">
    <property type="nucleotide sequence ID" value="NZ_AZAJ01000001.1"/>
</dbReference>
<dbReference type="Proteomes" id="UP000019483">
    <property type="component" value="Unassembled WGS sequence"/>
</dbReference>
<evidence type="ECO:0000313" key="2">
    <source>
        <dbReference type="Proteomes" id="UP000019483"/>
    </source>
</evidence>
<evidence type="ECO:0000313" key="1">
    <source>
        <dbReference type="EMBL" id="ETA67819.1"/>
    </source>
</evidence>
<dbReference type="EMBL" id="AZAJ01000001">
    <property type="protein sequence ID" value="ETA67819.1"/>
    <property type="molecule type" value="Genomic_DNA"/>
</dbReference>
<gene>
    <name evidence="1" type="ORF">MettiDRAFT_1254</name>
</gene>
<dbReference type="AlphaFoldDB" id="W9DNS7"/>
<organism evidence="1 2">
    <name type="scientific">Methanolobus tindarius DSM 2278</name>
    <dbReference type="NCBI Taxonomy" id="1090322"/>
    <lineage>
        <taxon>Archaea</taxon>
        <taxon>Methanobacteriati</taxon>
        <taxon>Methanobacteriota</taxon>
        <taxon>Stenosarchaea group</taxon>
        <taxon>Methanomicrobia</taxon>
        <taxon>Methanosarcinales</taxon>
        <taxon>Methanosarcinaceae</taxon>
        <taxon>Methanolobus</taxon>
    </lineage>
</organism>
<keyword evidence="2" id="KW-1185">Reference proteome</keyword>
<protein>
    <submittedName>
        <fullName evidence="1">Uncharacterized protein</fullName>
    </submittedName>
</protein>